<dbReference type="Proteomes" id="UP000001514">
    <property type="component" value="Unassembled WGS sequence"/>
</dbReference>
<dbReference type="InParanoid" id="D8T6P2"/>
<reference evidence="1 2" key="1">
    <citation type="journal article" date="2011" name="Science">
        <title>The Selaginella genome identifies genetic changes associated with the evolution of vascular plants.</title>
        <authorList>
            <person name="Banks J.A."/>
            <person name="Nishiyama T."/>
            <person name="Hasebe M."/>
            <person name="Bowman J.L."/>
            <person name="Gribskov M."/>
            <person name="dePamphilis C."/>
            <person name="Albert V.A."/>
            <person name="Aono N."/>
            <person name="Aoyama T."/>
            <person name="Ambrose B.A."/>
            <person name="Ashton N.W."/>
            <person name="Axtell M.J."/>
            <person name="Barker E."/>
            <person name="Barker M.S."/>
            <person name="Bennetzen J.L."/>
            <person name="Bonawitz N.D."/>
            <person name="Chapple C."/>
            <person name="Cheng C."/>
            <person name="Correa L.G."/>
            <person name="Dacre M."/>
            <person name="DeBarry J."/>
            <person name="Dreyer I."/>
            <person name="Elias M."/>
            <person name="Engstrom E.M."/>
            <person name="Estelle M."/>
            <person name="Feng L."/>
            <person name="Finet C."/>
            <person name="Floyd S.K."/>
            <person name="Frommer W.B."/>
            <person name="Fujita T."/>
            <person name="Gramzow L."/>
            <person name="Gutensohn M."/>
            <person name="Harholt J."/>
            <person name="Hattori M."/>
            <person name="Heyl A."/>
            <person name="Hirai T."/>
            <person name="Hiwatashi Y."/>
            <person name="Ishikawa M."/>
            <person name="Iwata M."/>
            <person name="Karol K.G."/>
            <person name="Koehler B."/>
            <person name="Kolukisaoglu U."/>
            <person name="Kubo M."/>
            <person name="Kurata T."/>
            <person name="Lalonde S."/>
            <person name="Li K."/>
            <person name="Li Y."/>
            <person name="Litt A."/>
            <person name="Lyons E."/>
            <person name="Manning G."/>
            <person name="Maruyama T."/>
            <person name="Michael T.P."/>
            <person name="Mikami K."/>
            <person name="Miyazaki S."/>
            <person name="Morinaga S."/>
            <person name="Murata T."/>
            <person name="Mueller-Roeber B."/>
            <person name="Nelson D.R."/>
            <person name="Obara M."/>
            <person name="Oguri Y."/>
            <person name="Olmstead R.G."/>
            <person name="Onodera N."/>
            <person name="Petersen B.L."/>
            <person name="Pils B."/>
            <person name="Prigge M."/>
            <person name="Rensing S.A."/>
            <person name="Riano-Pachon D.M."/>
            <person name="Roberts A.W."/>
            <person name="Sato Y."/>
            <person name="Scheller H.V."/>
            <person name="Schulz B."/>
            <person name="Schulz C."/>
            <person name="Shakirov E.V."/>
            <person name="Shibagaki N."/>
            <person name="Shinohara N."/>
            <person name="Shippen D.E."/>
            <person name="Soerensen I."/>
            <person name="Sotooka R."/>
            <person name="Sugimoto N."/>
            <person name="Sugita M."/>
            <person name="Sumikawa N."/>
            <person name="Tanurdzic M."/>
            <person name="Theissen G."/>
            <person name="Ulvskov P."/>
            <person name="Wakazuki S."/>
            <person name="Weng J.K."/>
            <person name="Willats W.W."/>
            <person name="Wipf D."/>
            <person name="Wolf P.G."/>
            <person name="Yang L."/>
            <person name="Zimmer A.D."/>
            <person name="Zhu Q."/>
            <person name="Mitros T."/>
            <person name="Hellsten U."/>
            <person name="Loque D."/>
            <person name="Otillar R."/>
            <person name="Salamov A."/>
            <person name="Schmutz J."/>
            <person name="Shapiro H."/>
            <person name="Lindquist E."/>
            <person name="Lucas S."/>
            <person name="Rokhsar D."/>
            <person name="Grigoriev I.V."/>
        </authorList>
    </citation>
    <scope>NUCLEOTIDE SEQUENCE [LARGE SCALE GENOMIC DNA]</scope>
</reference>
<accession>D8T6P2</accession>
<dbReference type="KEGG" id="smo:SELMODRAFT_429592"/>
<evidence type="ECO:0000313" key="2">
    <source>
        <dbReference type="Proteomes" id="UP000001514"/>
    </source>
</evidence>
<evidence type="ECO:0000313" key="1">
    <source>
        <dbReference type="EMBL" id="EFJ07672.1"/>
    </source>
</evidence>
<dbReference type="Gramene" id="EFJ07672">
    <property type="protein sequence ID" value="EFJ07672"/>
    <property type="gene ID" value="SELMODRAFT_429592"/>
</dbReference>
<dbReference type="HOGENOM" id="CLU_1520383_0_0_1"/>
<dbReference type="AlphaFoldDB" id="D8T6P2"/>
<keyword evidence="2" id="KW-1185">Reference proteome</keyword>
<organism evidence="2">
    <name type="scientific">Selaginella moellendorffii</name>
    <name type="common">Spikemoss</name>
    <dbReference type="NCBI Taxonomy" id="88036"/>
    <lineage>
        <taxon>Eukaryota</taxon>
        <taxon>Viridiplantae</taxon>
        <taxon>Streptophyta</taxon>
        <taxon>Embryophyta</taxon>
        <taxon>Tracheophyta</taxon>
        <taxon>Lycopodiopsida</taxon>
        <taxon>Selaginellales</taxon>
        <taxon>Selaginellaceae</taxon>
        <taxon>Selaginella</taxon>
    </lineage>
</organism>
<proteinExistence type="predicted"/>
<name>D8T6P2_SELML</name>
<dbReference type="EMBL" id="GL377682">
    <property type="protein sequence ID" value="EFJ07672.1"/>
    <property type="molecule type" value="Genomic_DNA"/>
</dbReference>
<gene>
    <name evidence="1" type="ORF">SELMODRAFT_429592</name>
</gene>
<sequence>MAANGWIKLMGKPQPVKGSKRLVKVVDRSPSSPSVDARIAFKEEAAALLLGSELCGWQLVVTTVASRLPNSNTQLDATAFEASLHSYLEAWQMLSKLRKGRFLSNPSVLCAERPISVLLFDRSAFHNPLRDDDKSIMVVVAAVFDKLVVDNSTQEEVEHLVTLLLSEYDETSSRKLN</sequence>
<protein>
    <submittedName>
        <fullName evidence="1">Uncharacterized protein</fullName>
    </submittedName>
</protein>